<comment type="caution">
    <text evidence="1">The sequence shown here is derived from an EMBL/GenBank/DDBJ whole genome shotgun (WGS) entry which is preliminary data.</text>
</comment>
<organism evidence="1 2">
    <name type="scientific">Polyrhizophydium stewartii</name>
    <dbReference type="NCBI Taxonomy" id="2732419"/>
    <lineage>
        <taxon>Eukaryota</taxon>
        <taxon>Fungi</taxon>
        <taxon>Fungi incertae sedis</taxon>
        <taxon>Chytridiomycota</taxon>
        <taxon>Chytridiomycota incertae sedis</taxon>
        <taxon>Chytridiomycetes</taxon>
        <taxon>Rhizophydiales</taxon>
        <taxon>Rhizophydiales incertae sedis</taxon>
        <taxon>Polyrhizophydium</taxon>
    </lineage>
</organism>
<reference evidence="1 2" key="1">
    <citation type="submission" date="2023-09" db="EMBL/GenBank/DDBJ databases">
        <title>Pangenome analysis of Batrachochytrium dendrobatidis and related Chytrids.</title>
        <authorList>
            <person name="Yacoub M.N."/>
            <person name="Stajich J.E."/>
            <person name="James T.Y."/>
        </authorList>
    </citation>
    <scope>NUCLEOTIDE SEQUENCE [LARGE SCALE GENOMIC DNA]</scope>
    <source>
        <strain evidence="1 2">JEL0888</strain>
    </source>
</reference>
<dbReference type="EMBL" id="JADGIZ020000003">
    <property type="protein sequence ID" value="KAL2919358.1"/>
    <property type="molecule type" value="Genomic_DNA"/>
</dbReference>
<dbReference type="InterPro" id="IPR036770">
    <property type="entry name" value="Ankyrin_rpt-contain_sf"/>
</dbReference>
<protein>
    <recommendedName>
        <fullName evidence="3">Ankyrin repeat protein</fullName>
    </recommendedName>
</protein>
<name>A0ABR4NIJ9_9FUNG</name>
<dbReference type="SUPFAM" id="SSF48403">
    <property type="entry name" value="Ankyrin repeat"/>
    <property type="match status" value="1"/>
</dbReference>
<dbReference type="InterPro" id="IPR052050">
    <property type="entry name" value="SecEffector_AnkRepeat"/>
</dbReference>
<gene>
    <name evidence="1" type="ORF">HK105_201001</name>
</gene>
<dbReference type="PANTHER" id="PTHR46586:SF3">
    <property type="entry name" value="ANKYRIN REPEAT-CONTAINING PROTEIN"/>
    <property type="match status" value="1"/>
</dbReference>
<evidence type="ECO:0000313" key="2">
    <source>
        <dbReference type="Proteomes" id="UP001527925"/>
    </source>
</evidence>
<keyword evidence="2" id="KW-1185">Reference proteome</keyword>
<proteinExistence type="predicted"/>
<evidence type="ECO:0000313" key="1">
    <source>
        <dbReference type="EMBL" id="KAL2919358.1"/>
    </source>
</evidence>
<dbReference type="Gene3D" id="1.25.40.20">
    <property type="entry name" value="Ankyrin repeat-containing domain"/>
    <property type="match status" value="2"/>
</dbReference>
<dbReference type="Proteomes" id="UP001527925">
    <property type="component" value="Unassembled WGS sequence"/>
</dbReference>
<evidence type="ECO:0008006" key="3">
    <source>
        <dbReference type="Google" id="ProtNLM"/>
    </source>
</evidence>
<sequence>MGSITRPHTGWRVPRGRSLWDRLPKELREHILAAASPFARLLRGDLLFAELQCLPLADKHRLWAQALASGWQGDFGLLPPVDGHSECFLAVRDEATLARVWQAGLINAVTHQRIVIRNGWRHLVNDIGGGGSSGSGSGDLASLQSAAAFEGSRTLLEHATSATGSGKLHPRLADFASEGGHLEIVELLFRGRCTSMWAMPAAAAKGHVHVVRWCRERGLDHAVRDAWRLAAAHGHADVLAYLLRAYPKQRFAVGPWELRHLSSVPALELLSRAGAIGDTAALLGHLARAGSTDCVRWLCQAHALRPTQDMLLVAAENNHAQLVRWLLRRPRITATTHVILAAIHRGSVDALGALVEHSPQGAHLISTTASETNDIGLMQWCHLRCAESVSQSTLHTAIVHNSTDVIEYLIDHVHEYAWNIAQAIDVAAAAKMHHVVQFLAGIASLDSDCL</sequence>
<dbReference type="PANTHER" id="PTHR46586">
    <property type="entry name" value="ANKYRIN REPEAT-CONTAINING PROTEIN"/>
    <property type="match status" value="1"/>
</dbReference>
<accession>A0ABR4NIJ9</accession>